<evidence type="ECO:0000313" key="2">
    <source>
        <dbReference type="Proteomes" id="UP000590542"/>
    </source>
</evidence>
<reference evidence="1 2" key="1">
    <citation type="journal article" date="2020" name="Biotechnol. Biofuels">
        <title>New insights from the biogas microbiome by comprehensive genome-resolved metagenomics of nearly 1600 species originating from multiple anaerobic digesters.</title>
        <authorList>
            <person name="Campanaro S."/>
            <person name="Treu L."/>
            <person name="Rodriguez-R L.M."/>
            <person name="Kovalovszki A."/>
            <person name="Ziels R.M."/>
            <person name="Maus I."/>
            <person name="Zhu X."/>
            <person name="Kougias P.G."/>
            <person name="Basile A."/>
            <person name="Luo G."/>
            <person name="Schluter A."/>
            <person name="Konstantinidis K.T."/>
            <person name="Angelidaki I."/>
        </authorList>
    </citation>
    <scope>NUCLEOTIDE SEQUENCE [LARGE SCALE GENOMIC DNA]</scope>
    <source>
        <strain evidence="1">AS27yjCOA_202</strain>
    </source>
</reference>
<dbReference type="AlphaFoldDB" id="A0A7X9HSP6"/>
<evidence type="ECO:0000313" key="1">
    <source>
        <dbReference type="EMBL" id="NMB91537.1"/>
    </source>
</evidence>
<dbReference type="Proteomes" id="UP000590542">
    <property type="component" value="Unassembled WGS sequence"/>
</dbReference>
<organism evidence="1 2">
    <name type="scientific">candidate division WWE3 bacterium</name>
    <dbReference type="NCBI Taxonomy" id="2053526"/>
    <lineage>
        <taxon>Bacteria</taxon>
        <taxon>Katanobacteria</taxon>
    </lineage>
</organism>
<proteinExistence type="predicted"/>
<name>A0A7X9HSP6_UNCKA</name>
<dbReference type="EMBL" id="JAAZNV010000006">
    <property type="protein sequence ID" value="NMB91537.1"/>
    <property type="molecule type" value="Genomic_DNA"/>
</dbReference>
<gene>
    <name evidence="1" type="ORF">GYA37_01655</name>
</gene>
<protein>
    <submittedName>
        <fullName evidence="1">Uncharacterized protein</fullName>
    </submittedName>
</protein>
<accession>A0A7X9HSP6</accession>
<comment type="caution">
    <text evidence="1">The sequence shown here is derived from an EMBL/GenBank/DDBJ whole genome shotgun (WGS) entry which is preliminary data.</text>
</comment>
<sequence length="115" mass="13192">MKTLTWDEVLKMVLVGRDLEIQEGEFVFRGPIASIQKGINNIEIKTKWTAKLTKDGWKLLEKNGNCLIPTDMRWSTPYYFEGTIHFSIPYIGTAIIFPTGSNVDEREVEGLLEQK</sequence>